<proteinExistence type="predicted"/>
<name>A0AAV4P5Y8_CAEEX</name>
<accession>A0AAV4P5Y8</accession>
<evidence type="ECO:0000313" key="3">
    <source>
        <dbReference type="Proteomes" id="UP001054945"/>
    </source>
</evidence>
<evidence type="ECO:0000313" key="2">
    <source>
        <dbReference type="EMBL" id="GIX91370.1"/>
    </source>
</evidence>
<keyword evidence="1" id="KW-0812">Transmembrane</keyword>
<comment type="caution">
    <text evidence="2">The sequence shown here is derived from an EMBL/GenBank/DDBJ whole genome shotgun (WGS) entry which is preliminary data.</text>
</comment>
<feature type="transmembrane region" description="Helical" evidence="1">
    <location>
        <begin position="86"/>
        <end position="105"/>
    </location>
</feature>
<dbReference type="AlphaFoldDB" id="A0AAV4P5Y8"/>
<dbReference type="Proteomes" id="UP001054945">
    <property type="component" value="Unassembled WGS sequence"/>
</dbReference>
<keyword evidence="1" id="KW-1133">Transmembrane helix</keyword>
<keyword evidence="1" id="KW-0472">Membrane</keyword>
<organism evidence="2 3">
    <name type="scientific">Caerostris extrusa</name>
    <name type="common">Bark spider</name>
    <name type="synonym">Caerostris bankana</name>
    <dbReference type="NCBI Taxonomy" id="172846"/>
    <lineage>
        <taxon>Eukaryota</taxon>
        <taxon>Metazoa</taxon>
        <taxon>Ecdysozoa</taxon>
        <taxon>Arthropoda</taxon>
        <taxon>Chelicerata</taxon>
        <taxon>Arachnida</taxon>
        <taxon>Araneae</taxon>
        <taxon>Araneomorphae</taxon>
        <taxon>Entelegynae</taxon>
        <taxon>Araneoidea</taxon>
        <taxon>Araneidae</taxon>
        <taxon>Caerostris</taxon>
    </lineage>
</organism>
<sequence length="130" mass="14466">MSTGPNLCRSYQSRGLSSLQVDCSGSFTQRIINVLNVLAPSLMTLPGRDRFVREQGTICNSQSINLPSSPKVRLGSFGTLFDNDRWGISFVFMCVCLAKEMLVVLSLYKLPLLAVLLLDQMLRLVSFVLF</sequence>
<reference evidence="2 3" key="1">
    <citation type="submission" date="2021-06" db="EMBL/GenBank/DDBJ databases">
        <title>Caerostris extrusa draft genome.</title>
        <authorList>
            <person name="Kono N."/>
            <person name="Arakawa K."/>
        </authorList>
    </citation>
    <scope>NUCLEOTIDE SEQUENCE [LARGE SCALE GENOMIC DNA]</scope>
</reference>
<dbReference type="EMBL" id="BPLR01021577">
    <property type="protein sequence ID" value="GIX91370.1"/>
    <property type="molecule type" value="Genomic_DNA"/>
</dbReference>
<evidence type="ECO:0000256" key="1">
    <source>
        <dbReference type="SAM" id="Phobius"/>
    </source>
</evidence>
<keyword evidence="3" id="KW-1185">Reference proteome</keyword>
<protein>
    <submittedName>
        <fullName evidence="2">Uncharacterized protein</fullName>
    </submittedName>
</protein>
<gene>
    <name evidence="2" type="ORF">CEXT_767221</name>
</gene>